<dbReference type="Proteomes" id="UP000255529">
    <property type="component" value="Unassembled WGS sequence"/>
</dbReference>
<dbReference type="RefSeq" id="WP_165366703.1">
    <property type="nucleotide sequence ID" value="NZ_CAMKUF010000004.1"/>
</dbReference>
<evidence type="ECO:0000313" key="2">
    <source>
        <dbReference type="Proteomes" id="UP000255529"/>
    </source>
</evidence>
<sequence length="174" mass="19991">MKHLKNLKQYTPEIPSLGLDVTYLRDENGNDWYEHQKEYSADTIKVAYDANGIICAFSHDVSMLWPFNLSVIEFSEEDTPKKLSNTGEWLFDGENIIPRQFSQTELEKQAQQDKDQLMVLATKVIAPLQDAKDLGIATEEELTKLKAWVIFRIQTNRVEVSAAPNITWPTYPNI</sequence>
<dbReference type="Pfam" id="PF02413">
    <property type="entry name" value="Caudo_TAP"/>
    <property type="match status" value="1"/>
</dbReference>
<dbReference type="AlphaFoldDB" id="A0A379Z175"/>
<proteinExistence type="predicted"/>
<dbReference type="PANTHER" id="PTHR34413:SF2">
    <property type="entry name" value="PROPHAGE TAIL FIBER ASSEMBLY PROTEIN HOMOLOG TFAE-RELATED"/>
    <property type="match status" value="1"/>
</dbReference>
<evidence type="ECO:0000313" key="1">
    <source>
        <dbReference type="EMBL" id="SUI53398.1"/>
    </source>
</evidence>
<dbReference type="EMBL" id="UGYN01000002">
    <property type="protein sequence ID" value="SUI53398.1"/>
    <property type="molecule type" value="Genomic_DNA"/>
</dbReference>
<dbReference type="InterPro" id="IPR003458">
    <property type="entry name" value="Phage_T4_Gp38_tail_assem"/>
</dbReference>
<accession>A0A379Z175</accession>
<dbReference type="PANTHER" id="PTHR34413">
    <property type="entry name" value="PROPHAGE TAIL FIBER ASSEMBLY PROTEIN HOMOLOG TFAE-RELATED-RELATED"/>
    <property type="match status" value="1"/>
</dbReference>
<reference evidence="1 2" key="1">
    <citation type="submission" date="2018-06" db="EMBL/GenBank/DDBJ databases">
        <authorList>
            <consortium name="Pathogen Informatics"/>
            <person name="Doyle S."/>
        </authorList>
    </citation>
    <scope>NUCLEOTIDE SEQUENCE [LARGE SCALE GENOMIC DNA]</scope>
    <source>
        <strain evidence="1 2">NCTC11544</strain>
    </source>
</reference>
<gene>
    <name evidence="1" type="ORF">NCTC11544_01462</name>
</gene>
<protein>
    <submittedName>
        <fullName evidence="1">Caudovirales tail fibre assembly protein</fullName>
    </submittedName>
</protein>
<dbReference type="InterPro" id="IPR051220">
    <property type="entry name" value="TFA_Chaperone"/>
</dbReference>
<name>A0A379Z175_9GAMM</name>
<organism evidence="1 2">
    <name type="scientific">Serratia quinivorans</name>
    <dbReference type="NCBI Taxonomy" id="137545"/>
    <lineage>
        <taxon>Bacteria</taxon>
        <taxon>Pseudomonadati</taxon>
        <taxon>Pseudomonadota</taxon>
        <taxon>Gammaproteobacteria</taxon>
        <taxon>Enterobacterales</taxon>
        <taxon>Yersiniaceae</taxon>
        <taxon>Serratia</taxon>
    </lineage>
</organism>